<keyword evidence="1" id="KW-0677">Repeat</keyword>
<feature type="domain" description="GEX2 N-terminal Ig-like" evidence="3">
    <location>
        <begin position="158"/>
        <end position="259"/>
    </location>
</feature>
<proteinExistence type="predicted"/>
<keyword evidence="2" id="KW-0732">Signal</keyword>
<feature type="domain" description="GEX2 N-terminal Ig-like" evidence="3">
    <location>
        <begin position="43"/>
        <end position="147"/>
    </location>
</feature>
<feature type="chain" id="PRO_5043719390" description="GEX2 N-terminal Ig-like domain-containing protein" evidence="2">
    <location>
        <begin position="33"/>
        <end position="465"/>
    </location>
</feature>
<dbReference type="PANTHER" id="PTHR38537">
    <property type="entry name" value="JITTERBUG, ISOFORM N"/>
    <property type="match status" value="1"/>
</dbReference>
<dbReference type="InterPro" id="IPR056434">
    <property type="entry name" value="Ig_GEX2_N"/>
</dbReference>
<dbReference type="Proteomes" id="UP001054889">
    <property type="component" value="Unassembled WGS sequence"/>
</dbReference>
<reference evidence="4" key="2">
    <citation type="submission" date="2021-12" db="EMBL/GenBank/DDBJ databases">
        <title>Resequencing data analysis of finger millet.</title>
        <authorList>
            <person name="Hatakeyama M."/>
            <person name="Aluri S."/>
            <person name="Balachadran M.T."/>
            <person name="Sivarajan S.R."/>
            <person name="Poveda L."/>
            <person name="Shimizu-Inatsugi R."/>
            <person name="Schlapbach R."/>
            <person name="Sreeman S.M."/>
            <person name="Shimizu K.K."/>
        </authorList>
    </citation>
    <scope>NUCLEOTIDE SEQUENCE</scope>
</reference>
<evidence type="ECO:0000256" key="2">
    <source>
        <dbReference type="SAM" id="SignalP"/>
    </source>
</evidence>
<accession>A0AAV5CL25</accession>
<dbReference type="AlphaFoldDB" id="A0AAV5CL25"/>
<dbReference type="InterPro" id="IPR044801">
    <property type="entry name" value="Filamin"/>
</dbReference>
<dbReference type="EMBL" id="BQKI01000007">
    <property type="protein sequence ID" value="GJM98755.1"/>
    <property type="molecule type" value="Genomic_DNA"/>
</dbReference>
<gene>
    <name evidence="4" type="primary">ga15792</name>
    <name evidence="4" type="ORF">PR202_ga15792</name>
</gene>
<dbReference type="GO" id="GO:0051015">
    <property type="term" value="F:actin filament binding"/>
    <property type="evidence" value="ECO:0007669"/>
    <property type="project" value="InterPro"/>
</dbReference>
<evidence type="ECO:0000313" key="4">
    <source>
        <dbReference type="EMBL" id="GJM98755.1"/>
    </source>
</evidence>
<comment type="caution">
    <text evidence="4">The sequence shown here is derived from an EMBL/GenBank/DDBJ whole genome shotgun (WGS) entry which is preliminary data.</text>
</comment>
<organism evidence="4 5">
    <name type="scientific">Eleusine coracana subsp. coracana</name>
    <dbReference type="NCBI Taxonomy" id="191504"/>
    <lineage>
        <taxon>Eukaryota</taxon>
        <taxon>Viridiplantae</taxon>
        <taxon>Streptophyta</taxon>
        <taxon>Embryophyta</taxon>
        <taxon>Tracheophyta</taxon>
        <taxon>Spermatophyta</taxon>
        <taxon>Magnoliopsida</taxon>
        <taxon>Liliopsida</taxon>
        <taxon>Poales</taxon>
        <taxon>Poaceae</taxon>
        <taxon>PACMAD clade</taxon>
        <taxon>Chloridoideae</taxon>
        <taxon>Cynodonteae</taxon>
        <taxon>Eleusininae</taxon>
        <taxon>Eleusine</taxon>
    </lineage>
</organism>
<evidence type="ECO:0000259" key="3">
    <source>
        <dbReference type="Pfam" id="PF23616"/>
    </source>
</evidence>
<feature type="signal peptide" evidence="2">
    <location>
        <begin position="1"/>
        <end position="32"/>
    </location>
</feature>
<evidence type="ECO:0000313" key="5">
    <source>
        <dbReference type="Proteomes" id="UP001054889"/>
    </source>
</evidence>
<dbReference type="PANTHER" id="PTHR38537:SF8">
    <property type="entry name" value="FILAMIN-A"/>
    <property type="match status" value="1"/>
</dbReference>
<protein>
    <recommendedName>
        <fullName evidence="3">GEX2 N-terminal Ig-like domain-containing protein</fullName>
    </recommendedName>
</protein>
<keyword evidence="5" id="KW-1185">Reference proteome</keyword>
<sequence length="465" mass="49823">MANPATFSPRPILHAFYLLFILMLPLIPSLLAQQPSPPQTLPPSFAFRWLGDKSTFHAGDTATITIHALNPLPDTTIRPSSLYFSLTVNGKKGNSTLVTDVAAHLAVDPASSWNITFVPLKAGDFVALVAEERFGSGDSSSSLQFTVAAAGVHPAASPVSWMFEDWHEAGAKAYVAVVPRDAFGNAVPRGTDVPVDGYFGVSGSYVNGSAVEFLDFHFNGWTDNGCLSFDFGQTLAGEFLVHVLGNNTELRGSPLLLTVKPGFCNGSNSFANGTGLAHSVAGSTSWFAVFLEDKYGSPSPVETAVLQVQILSKNGTASAQPTVSPIRDPDGALNTSLSSVVISDPRAKRNEDFYGNDVIMLYATNRNGDKSGFLLELSLEVFEGTLTMTLPAGVIPTVELKTEDDNCWQPLENYVAIANHFDLTASGIRFLGTVQDCNNAMQNLFYNVPHLLSSHINSVVLFLNP</sequence>
<dbReference type="GO" id="GO:0030036">
    <property type="term" value="P:actin cytoskeleton organization"/>
    <property type="evidence" value="ECO:0007669"/>
    <property type="project" value="InterPro"/>
</dbReference>
<evidence type="ECO:0000256" key="1">
    <source>
        <dbReference type="ARBA" id="ARBA00022737"/>
    </source>
</evidence>
<name>A0AAV5CL25_ELECO</name>
<dbReference type="Pfam" id="PF23616">
    <property type="entry name" value="Ig_GEX2_N"/>
    <property type="match status" value="2"/>
</dbReference>
<reference evidence="4" key="1">
    <citation type="journal article" date="2018" name="DNA Res.">
        <title>Multiple hybrid de novo genome assembly of finger millet, an orphan allotetraploid crop.</title>
        <authorList>
            <person name="Hatakeyama M."/>
            <person name="Aluri S."/>
            <person name="Balachadran M.T."/>
            <person name="Sivarajan S.R."/>
            <person name="Patrignani A."/>
            <person name="Gruter S."/>
            <person name="Poveda L."/>
            <person name="Shimizu-Inatsugi R."/>
            <person name="Baeten J."/>
            <person name="Francoijs K.J."/>
            <person name="Nataraja K.N."/>
            <person name="Reddy Y.A.N."/>
            <person name="Phadnis S."/>
            <person name="Ravikumar R.L."/>
            <person name="Schlapbach R."/>
            <person name="Sreeman S.M."/>
            <person name="Shimizu K.K."/>
        </authorList>
    </citation>
    <scope>NUCLEOTIDE SEQUENCE</scope>
</reference>